<dbReference type="RefSeq" id="WP_109318001.1">
    <property type="nucleotide sequence ID" value="NZ_QFWT01000001.1"/>
</dbReference>
<protein>
    <recommendedName>
        <fullName evidence="4">Peptidase</fullName>
    </recommendedName>
</protein>
<keyword evidence="1" id="KW-0732">Signal</keyword>
<keyword evidence="3" id="KW-1185">Reference proteome</keyword>
<dbReference type="OrthoDB" id="5879932at2"/>
<evidence type="ECO:0000313" key="3">
    <source>
        <dbReference type="Proteomes" id="UP000245362"/>
    </source>
</evidence>
<sequence length="94" mass="10265">MKPSRTLKTIYAISSALFLSPLLTSCASPTETVVQTEYILPPAGLVVPCEKPAVIGTWPEVVTEDIPKLKSALGECATQADEYLKWRKQREDSG</sequence>
<dbReference type="InterPro" id="IPR058979">
    <property type="entry name" value="LysC-like"/>
</dbReference>
<reference evidence="2 3" key="1">
    <citation type="submission" date="2018-05" db="EMBL/GenBank/DDBJ databases">
        <title>Vibrio limimaris sp. nov., isolated from marine sediment.</title>
        <authorList>
            <person name="Li C.-M."/>
        </authorList>
    </citation>
    <scope>NUCLEOTIDE SEQUENCE [LARGE SCALE GENOMIC DNA]</scope>
    <source>
        <strain evidence="2 3">E4404</strain>
    </source>
</reference>
<accession>A0A2U3BDJ4</accession>
<dbReference type="Proteomes" id="UP000245362">
    <property type="component" value="Unassembled WGS sequence"/>
</dbReference>
<evidence type="ECO:0008006" key="4">
    <source>
        <dbReference type="Google" id="ProtNLM"/>
    </source>
</evidence>
<feature type="signal peptide" evidence="1">
    <location>
        <begin position="1"/>
        <end position="27"/>
    </location>
</feature>
<feature type="chain" id="PRO_5015626132" description="Peptidase" evidence="1">
    <location>
        <begin position="28"/>
        <end position="94"/>
    </location>
</feature>
<dbReference type="Pfam" id="PF23793">
    <property type="entry name" value="LysC"/>
    <property type="match status" value="1"/>
</dbReference>
<dbReference type="EMBL" id="QFWT01000001">
    <property type="protein sequence ID" value="PWI34847.1"/>
    <property type="molecule type" value="Genomic_DNA"/>
</dbReference>
<dbReference type="PROSITE" id="PS51257">
    <property type="entry name" value="PROKAR_LIPOPROTEIN"/>
    <property type="match status" value="1"/>
</dbReference>
<dbReference type="AlphaFoldDB" id="A0A2U3BDJ4"/>
<evidence type="ECO:0000256" key="1">
    <source>
        <dbReference type="SAM" id="SignalP"/>
    </source>
</evidence>
<proteinExistence type="predicted"/>
<name>A0A2U3BDJ4_9VIBR</name>
<gene>
    <name evidence="2" type="ORF">DI392_00775</name>
</gene>
<evidence type="ECO:0000313" key="2">
    <source>
        <dbReference type="EMBL" id="PWI34847.1"/>
    </source>
</evidence>
<comment type="caution">
    <text evidence="2">The sequence shown here is derived from an EMBL/GenBank/DDBJ whole genome shotgun (WGS) entry which is preliminary data.</text>
</comment>
<organism evidence="2 3">
    <name type="scientific">Vibrio albus</name>
    <dbReference type="NCBI Taxonomy" id="2200953"/>
    <lineage>
        <taxon>Bacteria</taxon>
        <taxon>Pseudomonadati</taxon>
        <taxon>Pseudomonadota</taxon>
        <taxon>Gammaproteobacteria</taxon>
        <taxon>Vibrionales</taxon>
        <taxon>Vibrionaceae</taxon>
        <taxon>Vibrio</taxon>
    </lineage>
</organism>